<evidence type="ECO:0000313" key="1">
    <source>
        <dbReference type="EMBL" id="KAJ9651535.1"/>
    </source>
</evidence>
<dbReference type="Proteomes" id="UP001172386">
    <property type="component" value="Unassembled WGS sequence"/>
</dbReference>
<reference evidence="1" key="1">
    <citation type="submission" date="2022-10" db="EMBL/GenBank/DDBJ databases">
        <title>Culturing micro-colonial fungi from biological soil crusts in the Mojave desert and describing Neophaeococcomyces mojavensis, and introducing the new genera and species Taxawa tesnikishii.</title>
        <authorList>
            <person name="Kurbessoian T."/>
            <person name="Stajich J.E."/>
        </authorList>
    </citation>
    <scope>NUCLEOTIDE SEQUENCE</scope>
    <source>
        <strain evidence="1">JES_112</strain>
    </source>
</reference>
<evidence type="ECO:0000313" key="2">
    <source>
        <dbReference type="Proteomes" id="UP001172386"/>
    </source>
</evidence>
<protein>
    <submittedName>
        <fullName evidence="1">Uncharacterized protein</fullName>
    </submittedName>
</protein>
<dbReference type="EMBL" id="JAPDRQ010000250">
    <property type="protein sequence ID" value="KAJ9651535.1"/>
    <property type="molecule type" value="Genomic_DNA"/>
</dbReference>
<gene>
    <name evidence="1" type="ORF">H2198_009178</name>
</gene>
<sequence length="551" mass="60421">MSQPLQQTESIDAIATVYRAAPGTEILYDQADEYGAESRRLHALQHVKKGDSHILLVPQPSLTDKNDPLLWSDLKKWAAFSNGLTYSFLGAVTGPIMAAGMIQLSEFFGESLQKLTYANGATLICQGVATTIWMPFAIKYGRRPVYLLSTILMGVACIWLGVASTKSYTPFLIGRAFLGIFEAPIESIVPSTITDIFFLHDRGAKISLYGLSVLGGNELGPMFSAFIIQALGMNWAFFIVAIFVFLNAGTIFFAMPETKYTKTRPSITLQAAVTTEKDIQAKHVEDTGAQEIELKRSYVSELMVWSKGDPEVSLAKAFLRPLVLMAYPTVFYSCFLYGMSLSFNVILGATTAQIFAPPPYLFSSSAQGLVFLSPFVGSLVGTYLCGPLADTVANFYTKRNHGIREPEMRLPTCIIAAALTFLGALMAGLCLKYQTHWAGPVVGYGVLSAGAQMGATLGMNYAIDCHKELSVELMVTIASLKSAVAWIWTWVINDWLARDGPLVVFCVVASINVVVYLGSFVMYWKGKSIRVWLAEYNMLGRLGLDDQRLSH</sequence>
<keyword evidence="2" id="KW-1185">Reference proteome</keyword>
<name>A0ACC2ZVA6_9EURO</name>
<organism evidence="1 2">
    <name type="scientific">Neophaeococcomyces mojaviensis</name>
    <dbReference type="NCBI Taxonomy" id="3383035"/>
    <lineage>
        <taxon>Eukaryota</taxon>
        <taxon>Fungi</taxon>
        <taxon>Dikarya</taxon>
        <taxon>Ascomycota</taxon>
        <taxon>Pezizomycotina</taxon>
        <taxon>Eurotiomycetes</taxon>
        <taxon>Chaetothyriomycetidae</taxon>
        <taxon>Chaetothyriales</taxon>
        <taxon>Chaetothyriales incertae sedis</taxon>
        <taxon>Neophaeococcomyces</taxon>
    </lineage>
</organism>
<proteinExistence type="predicted"/>
<comment type="caution">
    <text evidence="1">The sequence shown here is derived from an EMBL/GenBank/DDBJ whole genome shotgun (WGS) entry which is preliminary data.</text>
</comment>
<accession>A0ACC2ZVA6</accession>